<dbReference type="EMBL" id="JGYG01000004">
    <property type="protein sequence ID" value="KFI29929.1"/>
    <property type="molecule type" value="Genomic_DNA"/>
</dbReference>
<dbReference type="PROSITE" id="PS00814">
    <property type="entry name" value="ADX"/>
    <property type="match status" value="1"/>
</dbReference>
<dbReference type="Gene3D" id="3.10.20.30">
    <property type="match status" value="1"/>
</dbReference>
<dbReference type="GO" id="GO:0051537">
    <property type="term" value="F:2 iron, 2 sulfur cluster binding"/>
    <property type="evidence" value="ECO:0007669"/>
    <property type="project" value="UniProtKB-KW"/>
</dbReference>
<comment type="cofactor">
    <cofactor evidence="6">
        <name>[2Fe-2S] cluster</name>
        <dbReference type="ChEBI" id="CHEBI:190135"/>
    </cofactor>
</comment>
<dbReference type="InterPro" id="IPR036010">
    <property type="entry name" value="2Fe-2S_ferredoxin-like_sf"/>
</dbReference>
<dbReference type="Pfam" id="PF00111">
    <property type="entry name" value="Fer2"/>
    <property type="match status" value="1"/>
</dbReference>
<keyword evidence="2" id="KW-0001">2Fe-2S</keyword>
<evidence type="ECO:0000313" key="8">
    <source>
        <dbReference type="EMBL" id="KFI29929.1"/>
    </source>
</evidence>
<dbReference type="eggNOG" id="COG0633">
    <property type="taxonomic scope" value="Bacteria"/>
</dbReference>
<dbReference type="PRINTS" id="PR00355">
    <property type="entry name" value="ADRENODOXIN"/>
</dbReference>
<dbReference type="InterPro" id="IPR001041">
    <property type="entry name" value="2Fe-2S_ferredoxin-type"/>
</dbReference>
<dbReference type="Proteomes" id="UP000028826">
    <property type="component" value="Unassembled WGS sequence"/>
</dbReference>
<keyword evidence="3" id="KW-0479">Metal-binding</keyword>
<gene>
    <name evidence="8" type="ORF">CN97_14380</name>
</gene>
<evidence type="ECO:0000256" key="2">
    <source>
        <dbReference type="ARBA" id="ARBA00022714"/>
    </source>
</evidence>
<comment type="similarity">
    <text evidence="1">Belongs to the adrenodoxin/putidaredoxin family.</text>
</comment>
<dbReference type="PANTHER" id="PTHR23426">
    <property type="entry name" value="FERREDOXIN/ADRENODOXIN"/>
    <property type="match status" value="1"/>
</dbReference>
<evidence type="ECO:0000313" key="9">
    <source>
        <dbReference type="Proteomes" id="UP000028826"/>
    </source>
</evidence>
<keyword evidence="5" id="KW-0411">Iron-sulfur</keyword>
<proteinExistence type="inferred from homology"/>
<dbReference type="GO" id="GO:0046872">
    <property type="term" value="F:metal ion binding"/>
    <property type="evidence" value="ECO:0007669"/>
    <property type="project" value="UniProtKB-KW"/>
</dbReference>
<dbReference type="SUPFAM" id="SSF54292">
    <property type="entry name" value="2Fe-2S ferredoxin-like"/>
    <property type="match status" value="1"/>
</dbReference>
<dbReference type="PANTHER" id="PTHR23426:SF65">
    <property type="entry name" value="FERREDOXIN-2, MITOCHONDRIAL"/>
    <property type="match status" value="1"/>
</dbReference>
<dbReference type="AlphaFoldDB" id="A0A086Y6M9"/>
<dbReference type="PROSITE" id="PS51085">
    <property type="entry name" value="2FE2S_FER_2"/>
    <property type="match status" value="1"/>
</dbReference>
<dbReference type="CDD" id="cd00207">
    <property type="entry name" value="fer2"/>
    <property type="match status" value="1"/>
</dbReference>
<evidence type="ECO:0000256" key="4">
    <source>
        <dbReference type="ARBA" id="ARBA00023004"/>
    </source>
</evidence>
<evidence type="ECO:0000256" key="3">
    <source>
        <dbReference type="ARBA" id="ARBA00022723"/>
    </source>
</evidence>
<keyword evidence="9" id="KW-1185">Reference proteome</keyword>
<sequence>MPMKIIYIAADGTETQVEARAGDSVMQAAVANDVDGIIGECGGSMMCATCHCYVDDAWTEATGGRGEGEDDLLDCAASEVKPTSRLSCQIRMREDLDGLVVHLPEAQI</sequence>
<dbReference type="InterPro" id="IPR001055">
    <property type="entry name" value="Adrenodoxin-like"/>
</dbReference>
<comment type="caution">
    <text evidence="8">The sequence shown here is derived from an EMBL/GenBank/DDBJ whole genome shotgun (WGS) entry which is preliminary data.</text>
</comment>
<reference evidence="8 9" key="1">
    <citation type="submission" date="2014-03" db="EMBL/GenBank/DDBJ databases">
        <title>Genome of Haematobacter massiliensis CCUG 47968.</title>
        <authorList>
            <person name="Wang D."/>
            <person name="Wang G."/>
        </authorList>
    </citation>
    <scope>NUCLEOTIDE SEQUENCE [LARGE SCALE GENOMIC DNA]</scope>
    <source>
        <strain evidence="8 9">CCUG 47968</strain>
    </source>
</reference>
<dbReference type="STRING" id="195105.CN97_14380"/>
<feature type="domain" description="2Fe-2S ferredoxin-type" evidence="7">
    <location>
        <begin position="3"/>
        <end position="107"/>
    </location>
</feature>
<dbReference type="GO" id="GO:0009055">
    <property type="term" value="F:electron transfer activity"/>
    <property type="evidence" value="ECO:0007669"/>
    <property type="project" value="TreeGrafter"/>
</dbReference>
<dbReference type="InterPro" id="IPR018298">
    <property type="entry name" value="Adrenodoxin_Fe-S_BS"/>
</dbReference>
<organism evidence="8 9">
    <name type="scientific">Haematobacter massiliensis</name>
    <dbReference type="NCBI Taxonomy" id="195105"/>
    <lineage>
        <taxon>Bacteria</taxon>
        <taxon>Pseudomonadati</taxon>
        <taxon>Pseudomonadota</taxon>
        <taxon>Alphaproteobacteria</taxon>
        <taxon>Rhodobacterales</taxon>
        <taxon>Paracoccaceae</taxon>
        <taxon>Haematobacter</taxon>
    </lineage>
</organism>
<evidence type="ECO:0000256" key="5">
    <source>
        <dbReference type="ARBA" id="ARBA00023014"/>
    </source>
</evidence>
<dbReference type="InterPro" id="IPR012675">
    <property type="entry name" value="Beta-grasp_dom_sf"/>
</dbReference>
<dbReference type="GO" id="GO:0005829">
    <property type="term" value="C:cytosol"/>
    <property type="evidence" value="ECO:0007669"/>
    <property type="project" value="TreeGrafter"/>
</dbReference>
<evidence type="ECO:0000256" key="1">
    <source>
        <dbReference type="ARBA" id="ARBA00010914"/>
    </source>
</evidence>
<protein>
    <submittedName>
        <fullName evidence="8">Reductase</fullName>
    </submittedName>
</protein>
<accession>A0A086Y6M9</accession>
<name>A0A086Y6M9_9RHOB</name>
<dbReference type="GO" id="GO:0140647">
    <property type="term" value="P:P450-containing electron transport chain"/>
    <property type="evidence" value="ECO:0007669"/>
    <property type="project" value="InterPro"/>
</dbReference>
<evidence type="ECO:0000256" key="6">
    <source>
        <dbReference type="ARBA" id="ARBA00034078"/>
    </source>
</evidence>
<evidence type="ECO:0000259" key="7">
    <source>
        <dbReference type="PROSITE" id="PS51085"/>
    </source>
</evidence>
<keyword evidence="4" id="KW-0408">Iron</keyword>